<dbReference type="InterPro" id="IPR036249">
    <property type="entry name" value="Thioredoxin-like_sf"/>
</dbReference>
<name>G0VER9_NAUCA</name>
<dbReference type="InParanoid" id="G0VER9"/>
<keyword evidence="1" id="KW-1015">Disulfide bond</keyword>
<dbReference type="PRINTS" id="PR00421">
    <property type="entry name" value="THIOREDOXIN"/>
</dbReference>
<dbReference type="SUPFAM" id="SSF52833">
    <property type="entry name" value="Thioredoxin-like"/>
    <property type="match status" value="1"/>
</dbReference>
<dbReference type="STRING" id="1064592.G0VER9"/>
<dbReference type="eggNOG" id="KOG0907">
    <property type="taxonomic scope" value="Eukaryota"/>
</dbReference>
<accession>G0VER9</accession>
<dbReference type="HOGENOM" id="CLU_090389_14_5_1"/>
<dbReference type="CDD" id="cd02947">
    <property type="entry name" value="TRX_family"/>
    <property type="match status" value="1"/>
</dbReference>
<reference evidence="3 4" key="1">
    <citation type="journal article" date="2011" name="Proc. Natl. Acad. Sci. U.S.A.">
        <title>Evolutionary erosion of yeast sex chromosomes by mating-type switching accidents.</title>
        <authorList>
            <person name="Gordon J.L."/>
            <person name="Armisen D."/>
            <person name="Proux-Wera E."/>
            <person name="Oheigeartaigh S.S."/>
            <person name="Byrne K.P."/>
            <person name="Wolfe K.H."/>
        </authorList>
    </citation>
    <scope>NUCLEOTIDE SEQUENCE [LARGE SCALE GENOMIC DNA]</scope>
    <source>
        <strain evidence="4">ATCC 76901 / BCRC 22586 / CBS 4309 / NBRC 1992 / NRRL Y-12630</strain>
    </source>
</reference>
<dbReference type="FunCoup" id="G0VER9">
    <property type="interactions" value="137"/>
</dbReference>
<dbReference type="PROSITE" id="PS51352">
    <property type="entry name" value="THIOREDOXIN_2"/>
    <property type="match status" value="1"/>
</dbReference>
<evidence type="ECO:0000313" key="3">
    <source>
        <dbReference type="EMBL" id="CCC70060.1"/>
    </source>
</evidence>
<dbReference type="Gene3D" id="3.40.30.10">
    <property type="entry name" value="Glutaredoxin"/>
    <property type="match status" value="1"/>
</dbReference>
<dbReference type="PANTHER" id="PTHR46115">
    <property type="entry name" value="THIOREDOXIN-LIKE PROTEIN 1"/>
    <property type="match status" value="1"/>
</dbReference>
<dbReference type="GeneID" id="96903666"/>
<dbReference type="Pfam" id="PF00085">
    <property type="entry name" value="Thioredoxin"/>
    <property type="match status" value="1"/>
</dbReference>
<keyword evidence="4" id="KW-1185">Reference proteome</keyword>
<protein>
    <recommendedName>
        <fullName evidence="2">Thioredoxin domain-containing protein</fullName>
    </recommendedName>
</protein>
<proteinExistence type="predicted"/>
<dbReference type="OrthoDB" id="10263751at2759"/>
<evidence type="ECO:0000259" key="2">
    <source>
        <dbReference type="PROSITE" id="PS51352"/>
    </source>
</evidence>
<gene>
    <name evidence="3" type="primary">NCAS0D04790</name>
    <name evidence="3" type="ordered locus">NCAS_0D04790</name>
</gene>
<dbReference type="EMBL" id="HE576755">
    <property type="protein sequence ID" value="CCC70060.1"/>
    <property type="molecule type" value="Genomic_DNA"/>
</dbReference>
<dbReference type="KEGG" id="ncs:NCAS_0D04790"/>
<sequence>MFTRQAVFVTKRIPLLSRPVVRLNSTYKSITKLTELKEFQSSISNGSQLSVIDFFATWCNPCKAMIPVISKLIKEHPEVTFYKVDVDESPEIAKHCNVTAMPTFVFAKDGKLLGTVVGANPAALEEQIEELK</sequence>
<dbReference type="OMA" id="SATWCAN"/>
<dbReference type="Proteomes" id="UP000001640">
    <property type="component" value="Chromosome 4"/>
</dbReference>
<evidence type="ECO:0000313" key="4">
    <source>
        <dbReference type="Proteomes" id="UP000001640"/>
    </source>
</evidence>
<dbReference type="AlphaFoldDB" id="G0VER9"/>
<dbReference type="InterPro" id="IPR013766">
    <property type="entry name" value="Thioredoxin_domain"/>
</dbReference>
<feature type="domain" description="Thioredoxin" evidence="2">
    <location>
        <begin position="7"/>
        <end position="132"/>
    </location>
</feature>
<dbReference type="FunFam" id="3.40.30.10:FF:000245">
    <property type="entry name" value="Thioredoxin"/>
    <property type="match status" value="1"/>
</dbReference>
<organism evidence="3 4">
    <name type="scientific">Naumovozyma castellii</name>
    <name type="common">Yeast</name>
    <name type="synonym">Saccharomyces castellii</name>
    <dbReference type="NCBI Taxonomy" id="27288"/>
    <lineage>
        <taxon>Eukaryota</taxon>
        <taxon>Fungi</taxon>
        <taxon>Dikarya</taxon>
        <taxon>Ascomycota</taxon>
        <taxon>Saccharomycotina</taxon>
        <taxon>Saccharomycetes</taxon>
        <taxon>Saccharomycetales</taxon>
        <taxon>Saccharomycetaceae</taxon>
        <taxon>Naumovozyma</taxon>
    </lineage>
</organism>
<evidence type="ECO:0000256" key="1">
    <source>
        <dbReference type="ARBA" id="ARBA00023157"/>
    </source>
</evidence>
<reference key="2">
    <citation type="submission" date="2011-08" db="EMBL/GenBank/DDBJ databases">
        <title>Genome sequence of Naumovozyma castellii.</title>
        <authorList>
            <person name="Gordon J.L."/>
            <person name="Armisen D."/>
            <person name="Proux-Wera E."/>
            <person name="OhEigeartaigh S.S."/>
            <person name="Byrne K.P."/>
            <person name="Wolfe K.H."/>
        </authorList>
    </citation>
    <scope>NUCLEOTIDE SEQUENCE</scope>
    <source>
        <strain>Type strain:CBS 4309</strain>
    </source>
</reference>
<dbReference type="RefSeq" id="XP_003676421.1">
    <property type="nucleotide sequence ID" value="XM_003676373.1"/>
</dbReference>